<sequence>MSMSFEKSLGVHPKAMQLRLLRAELLAANLAQVNTPHFQAKDIDFVSEMQRVKLKFNTLPDTKIKYRMPYQASTDGNTVALDIEQAEFSKNALDYQTSLSFLNMKLLGLKKAIEGK</sequence>
<comment type="subunit">
    <text evidence="6">The basal body constitutes a major portion of the flagellar organelle and consists of a number of rings mounted on a central rod.</text>
</comment>
<evidence type="ECO:0000313" key="7">
    <source>
        <dbReference type="EMBL" id="AWK15397.1"/>
    </source>
</evidence>
<keyword evidence="7" id="KW-0282">Flagellum</keyword>
<dbReference type="AlphaFoldDB" id="A0A2U8I8F2"/>
<dbReference type="EMBL" id="CP021659">
    <property type="protein sequence ID" value="AWK15397.1"/>
    <property type="molecule type" value="Genomic_DNA"/>
</dbReference>
<keyword evidence="4 6" id="KW-0975">Bacterial flagellum</keyword>
<comment type="function">
    <text evidence="5 6">Structural component of flagellum, the bacterial motility apparatus. Part of the rod structure of flagellar basal body.</text>
</comment>
<dbReference type="GO" id="GO:0071973">
    <property type="term" value="P:bacterial-type flagellum-dependent cell motility"/>
    <property type="evidence" value="ECO:0007669"/>
    <property type="project" value="InterPro"/>
</dbReference>
<evidence type="ECO:0000256" key="1">
    <source>
        <dbReference type="ARBA" id="ARBA00004117"/>
    </source>
</evidence>
<keyword evidence="7" id="KW-0969">Cilium</keyword>
<dbReference type="GO" id="GO:0030694">
    <property type="term" value="C:bacterial-type flagellum basal body, rod"/>
    <property type="evidence" value="ECO:0007669"/>
    <property type="project" value="InterPro"/>
</dbReference>
<proteinExistence type="inferred from homology"/>
<gene>
    <name evidence="7" type="primary">flgB</name>
    <name evidence="7" type="ORF">CCS41_09245</name>
</gene>
<evidence type="ECO:0000256" key="2">
    <source>
        <dbReference type="ARBA" id="ARBA00009677"/>
    </source>
</evidence>
<evidence type="ECO:0000256" key="4">
    <source>
        <dbReference type="ARBA" id="ARBA00023143"/>
    </source>
</evidence>
<evidence type="ECO:0000256" key="5">
    <source>
        <dbReference type="ARBA" id="ARBA00024934"/>
    </source>
</evidence>
<evidence type="ECO:0000256" key="6">
    <source>
        <dbReference type="PIRNR" id="PIRNR002889"/>
    </source>
</evidence>
<dbReference type="InterPro" id="IPR006300">
    <property type="entry name" value="FlgB"/>
</dbReference>
<dbReference type="STRING" id="1878942.GCA_900128755_01430"/>
<dbReference type="KEGG" id="fsm:CCS41_09245"/>
<protein>
    <recommendedName>
        <fullName evidence="3 6">Flagellar basal body rod protein FlgB</fullName>
    </recommendedName>
</protein>
<dbReference type="OrthoDB" id="9788334at2"/>
<comment type="similarity">
    <text evidence="2 6">Belongs to the flagella basal body rod proteins family.</text>
</comment>
<dbReference type="Proteomes" id="UP000261875">
    <property type="component" value="Chromosome"/>
</dbReference>
<evidence type="ECO:0000256" key="3">
    <source>
        <dbReference type="ARBA" id="ARBA00014376"/>
    </source>
</evidence>
<keyword evidence="8" id="KW-1185">Reference proteome</keyword>
<dbReference type="PIRSF" id="PIRSF002889">
    <property type="entry name" value="Rod_FlgB"/>
    <property type="match status" value="1"/>
</dbReference>
<keyword evidence="7" id="KW-0966">Cell projection</keyword>
<name>A0A2U8I8F2_9GAMM</name>
<organism evidence="7 8">
    <name type="scientific">Candidatus Fukatsuia symbiotica</name>
    <dbReference type="NCBI Taxonomy" id="1878942"/>
    <lineage>
        <taxon>Bacteria</taxon>
        <taxon>Pseudomonadati</taxon>
        <taxon>Pseudomonadota</taxon>
        <taxon>Gammaproteobacteria</taxon>
        <taxon>Enterobacterales</taxon>
        <taxon>Yersiniaceae</taxon>
        <taxon>Candidatus Fukatsuia</taxon>
    </lineage>
</organism>
<reference evidence="7 8" key="1">
    <citation type="submission" date="2017-05" db="EMBL/GenBank/DDBJ databases">
        <title>Genome sequence of Candidatus Fukatsuia symbiotica and Candidatus Hamiltonella defensa from Acyrthosiphon pisum strain 5D.</title>
        <authorList>
            <person name="Patel V.A."/>
            <person name="Chevignon G."/>
            <person name="Russell J.A."/>
            <person name="Oliver K.M."/>
        </authorList>
    </citation>
    <scope>NUCLEOTIDE SEQUENCE [LARGE SCALE GENOMIC DNA]</scope>
    <source>
        <strain evidence="7 8">5D</strain>
    </source>
</reference>
<comment type="subcellular location">
    <subcellularLocation>
        <location evidence="1 6">Bacterial flagellum basal body</location>
    </subcellularLocation>
</comment>
<evidence type="ECO:0000313" key="8">
    <source>
        <dbReference type="Proteomes" id="UP000261875"/>
    </source>
</evidence>
<accession>A0A2U8I8F2</accession>